<keyword evidence="4" id="KW-1185">Reference proteome</keyword>
<reference evidence="3 4" key="1">
    <citation type="submission" date="2012-04" db="EMBL/GenBank/DDBJ databases">
        <title>The Genome Sequence of Saprolegnia declina VS20.</title>
        <authorList>
            <consortium name="The Broad Institute Genome Sequencing Platform"/>
            <person name="Russ C."/>
            <person name="Nusbaum C."/>
            <person name="Tyler B."/>
            <person name="van West P."/>
            <person name="Dieguez-Uribeondo J."/>
            <person name="de Bruijn I."/>
            <person name="Tripathy S."/>
            <person name="Jiang R."/>
            <person name="Young S.K."/>
            <person name="Zeng Q."/>
            <person name="Gargeya S."/>
            <person name="Fitzgerald M."/>
            <person name="Haas B."/>
            <person name="Abouelleil A."/>
            <person name="Alvarado L."/>
            <person name="Arachchi H.M."/>
            <person name="Berlin A."/>
            <person name="Chapman S.B."/>
            <person name="Goldberg J."/>
            <person name="Griggs A."/>
            <person name="Gujja S."/>
            <person name="Hansen M."/>
            <person name="Howarth C."/>
            <person name="Imamovic A."/>
            <person name="Larimer J."/>
            <person name="McCowen C."/>
            <person name="Montmayeur A."/>
            <person name="Murphy C."/>
            <person name="Neiman D."/>
            <person name="Pearson M."/>
            <person name="Priest M."/>
            <person name="Roberts A."/>
            <person name="Saif S."/>
            <person name="Shea T."/>
            <person name="Sisk P."/>
            <person name="Sykes S."/>
            <person name="Wortman J."/>
            <person name="Nusbaum C."/>
            <person name="Birren B."/>
        </authorList>
    </citation>
    <scope>NUCLEOTIDE SEQUENCE [LARGE SCALE GENOMIC DNA]</scope>
    <source>
        <strain evidence="3 4">VS20</strain>
    </source>
</reference>
<dbReference type="Proteomes" id="UP000030762">
    <property type="component" value="Unassembled WGS sequence"/>
</dbReference>
<dbReference type="AlphaFoldDB" id="T0QJY9"/>
<dbReference type="EMBL" id="JH767141">
    <property type="protein sequence ID" value="EQC38344.1"/>
    <property type="molecule type" value="Genomic_DNA"/>
</dbReference>
<dbReference type="InParanoid" id="T0QJY9"/>
<gene>
    <name evidence="3" type="ORF">SDRG_04061</name>
</gene>
<proteinExistence type="predicted"/>
<evidence type="ECO:0000256" key="2">
    <source>
        <dbReference type="SAM" id="MobiDB-lite"/>
    </source>
</evidence>
<evidence type="ECO:0000256" key="1">
    <source>
        <dbReference type="SAM" id="Coils"/>
    </source>
</evidence>
<accession>T0QJY9</accession>
<protein>
    <submittedName>
        <fullName evidence="3">Uncharacterized protein</fullName>
    </submittedName>
</protein>
<dbReference type="OrthoDB" id="66634at2759"/>
<keyword evidence="1" id="KW-0175">Coiled coil</keyword>
<evidence type="ECO:0000313" key="3">
    <source>
        <dbReference type="EMBL" id="EQC38344.1"/>
    </source>
</evidence>
<sequence>MSNLAQSAEAELAKVRAEGDWVLIKIEMEKKAMEATTAAIAEAQDEMKRLRAAKSKQRTKIAHPRRRKQLADSEQRLHLALQGKRQHIATLRLAIDDARRAKLDAAAALATEAACASDWEAKIQRTLADLETAQANDAAVADEIKRLQATIDANEMAFLAEKQKLTAELQQPLVERTHKAYRTQNHELEYRKKSNLSWLKARKKVDLVKRTESLERKKELLDYALSATQKPNVVALVTTFLAQEAKKTAVATTLADRASRHAHVLATMADVETELAKLQLVQVHANPFRADLVAALEASQDRANVVAAESAAVDTTLQQLEAPIAALYELAFETTPTEIAPHLLVGLLARVEARVSEQVLSRVARACQGVADSSTWPSLPLVARFLELRCAAAYTSPPIVVPPSMRTQRKTSGEDDDKWPVHSKALLAALHAKRNKPQ</sequence>
<dbReference type="OMA" id="ATRESCT"/>
<dbReference type="GeneID" id="19944788"/>
<dbReference type="RefSeq" id="XP_008607936.1">
    <property type="nucleotide sequence ID" value="XM_008609714.1"/>
</dbReference>
<organism evidence="3 4">
    <name type="scientific">Saprolegnia diclina (strain VS20)</name>
    <dbReference type="NCBI Taxonomy" id="1156394"/>
    <lineage>
        <taxon>Eukaryota</taxon>
        <taxon>Sar</taxon>
        <taxon>Stramenopiles</taxon>
        <taxon>Oomycota</taxon>
        <taxon>Saprolegniomycetes</taxon>
        <taxon>Saprolegniales</taxon>
        <taxon>Saprolegniaceae</taxon>
        <taxon>Saprolegnia</taxon>
    </lineage>
</organism>
<feature type="coiled-coil region" evidence="1">
    <location>
        <begin position="26"/>
        <end position="60"/>
    </location>
</feature>
<evidence type="ECO:0000313" key="4">
    <source>
        <dbReference type="Proteomes" id="UP000030762"/>
    </source>
</evidence>
<dbReference type="VEuPathDB" id="FungiDB:SDRG_04061"/>
<name>T0QJY9_SAPDV</name>
<feature type="region of interest" description="Disordered" evidence="2">
    <location>
        <begin position="401"/>
        <end position="421"/>
    </location>
</feature>